<organism evidence="2 3">
    <name type="scientific">Prorocentrum cordatum</name>
    <dbReference type="NCBI Taxonomy" id="2364126"/>
    <lineage>
        <taxon>Eukaryota</taxon>
        <taxon>Sar</taxon>
        <taxon>Alveolata</taxon>
        <taxon>Dinophyceae</taxon>
        <taxon>Prorocentrales</taxon>
        <taxon>Prorocentraceae</taxon>
        <taxon>Prorocentrum</taxon>
    </lineage>
</organism>
<evidence type="ECO:0000313" key="2">
    <source>
        <dbReference type="EMBL" id="CAK0850983.1"/>
    </source>
</evidence>
<keyword evidence="1" id="KW-0472">Membrane</keyword>
<sequence length="106" mass="11114">MEGGLSLDYLRGIGFAVAAGSGARGTEVKTETEPSLAVGVAKGSSPTLRVLTFNVLFPNSETSGVWWISCSSSLVCLLLLFLILGIRSPSFSSSSSSVDLQVLRCR</sequence>
<name>A0ABN9TYX7_9DINO</name>
<dbReference type="Proteomes" id="UP001189429">
    <property type="component" value="Unassembled WGS sequence"/>
</dbReference>
<evidence type="ECO:0000256" key="1">
    <source>
        <dbReference type="SAM" id="Phobius"/>
    </source>
</evidence>
<reference evidence="2" key="1">
    <citation type="submission" date="2023-10" db="EMBL/GenBank/DDBJ databases">
        <authorList>
            <person name="Chen Y."/>
            <person name="Shah S."/>
            <person name="Dougan E. K."/>
            <person name="Thang M."/>
            <person name="Chan C."/>
        </authorList>
    </citation>
    <scope>NUCLEOTIDE SEQUENCE [LARGE SCALE GENOMIC DNA]</scope>
</reference>
<dbReference type="EMBL" id="CAUYUJ010015195">
    <property type="protein sequence ID" value="CAK0850983.1"/>
    <property type="molecule type" value="Genomic_DNA"/>
</dbReference>
<comment type="caution">
    <text evidence="2">The sequence shown here is derived from an EMBL/GenBank/DDBJ whole genome shotgun (WGS) entry which is preliminary data.</text>
</comment>
<feature type="transmembrane region" description="Helical" evidence="1">
    <location>
        <begin position="65"/>
        <end position="86"/>
    </location>
</feature>
<keyword evidence="3" id="KW-1185">Reference proteome</keyword>
<evidence type="ECO:0000313" key="3">
    <source>
        <dbReference type="Proteomes" id="UP001189429"/>
    </source>
</evidence>
<keyword evidence="1" id="KW-1133">Transmembrane helix</keyword>
<accession>A0ABN9TYX7</accession>
<keyword evidence="1" id="KW-0812">Transmembrane</keyword>
<proteinExistence type="predicted"/>
<gene>
    <name evidence="2" type="ORF">PCOR1329_LOCUS43257</name>
</gene>
<protein>
    <submittedName>
        <fullName evidence="2">Uncharacterized protein</fullName>
    </submittedName>
</protein>